<dbReference type="AlphaFoldDB" id="A0A673AKL5"/>
<reference evidence="11" key="2">
    <citation type="submission" date="2025-09" db="UniProtKB">
        <authorList>
            <consortium name="Ensembl"/>
        </authorList>
    </citation>
    <scope>IDENTIFICATION</scope>
</reference>
<keyword evidence="12" id="KW-1185">Reference proteome</keyword>
<evidence type="ECO:0000256" key="6">
    <source>
        <dbReference type="SAM" id="Coils"/>
    </source>
</evidence>
<feature type="domain" description="REM-1" evidence="10">
    <location>
        <begin position="291"/>
        <end position="368"/>
    </location>
</feature>
<dbReference type="PROSITE" id="PS50002">
    <property type="entry name" value="SH3"/>
    <property type="match status" value="1"/>
</dbReference>
<dbReference type="PANTHER" id="PTHR15735">
    <property type="entry name" value="FCH AND DOUBLE SH3 DOMAINS PROTEIN"/>
    <property type="match status" value="1"/>
</dbReference>
<evidence type="ECO:0000259" key="10">
    <source>
        <dbReference type="PROSITE" id="PS51860"/>
    </source>
</evidence>
<keyword evidence="2 4" id="KW-0728">SH3 domain</keyword>
<evidence type="ECO:0000256" key="2">
    <source>
        <dbReference type="ARBA" id="ARBA00022443"/>
    </source>
</evidence>
<dbReference type="Proteomes" id="UP000472271">
    <property type="component" value="Unassembled WGS sequence"/>
</dbReference>
<dbReference type="Ensembl" id="ENSSORT00005030034.1">
    <property type="protein sequence ID" value="ENSSORP00005029203.1"/>
    <property type="gene ID" value="ENSSORG00005013940.1"/>
</dbReference>
<dbReference type="InterPro" id="IPR036028">
    <property type="entry name" value="SH3-like_dom_sf"/>
</dbReference>
<proteinExistence type="predicted"/>
<sequence length="500" mass="58284">MERYTNYAKQIRNLSKKYHPKRSREDESRYTWCLAFAATLHQLSELAVAEGGVSRKPQHTHCVELTRYTQELKSERKRHFHDGRRAQQHIESSWKQLESSKRRFERDCKEAERAQHTSDRMDLDNKTEGEKARQTAQQKQQAAEESRKDYVTSLNQFNQDQHQHYRTLVPVIYQRIQDMEERRIERVAEAMRSSAEAERKVLPVVSRCLDAMMDAAESIQPRMDTRQVVEVYKSGFDPPGDVEFEDYSATMRRSISESSYLDDRTEGRRHSRKLWPFIRKNKGSSPADCSHLPPEQRRKKLQNRISNINQEIQREREQRDALLKMREVYERSPQMGDADSLEPRLEEVKQSLQRLEEELRRHQVWLSDTDSRLSDLSGRRQSGGCVLDSCVCLCVSPDGSYTEDHSAELTFKSRSSEFDDDFDDEEPLPSIGTCKSLYPFQGQNEGTLSMVEGELLSVVEEDKGDGWTRVRRNLEEEGYVPTSYIKVFLDGSAKGAMTYI</sequence>
<dbReference type="Pfam" id="PF25610">
    <property type="entry name" value="HR1_TOCA"/>
    <property type="match status" value="1"/>
</dbReference>
<dbReference type="InterPro" id="IPR057870">
    <property type="entry name" value="HR1_TOCA"/>
</dbReference>
<evidence type="ECO:0000256" key="1">
    <source>
        <dbReference type="ARBA" id="ARBA00004544"/>
    </source>
</evidence>
<name>A0A673AKL5_9TELE</name>
<dbReference type="Gene3D" id="2.30.30.40">
    <property type="entry name" value="SH3 Domains"/>
    <property type="match status" value="1"/>
</dbReference>
<dbReference type="CDD" id="cd11619">
    <property type="entry name" value="HR1_CIP4-like"/>
    <property type="match status" value="1"/>
</dbReference>
<dbReference type="Pfam" id="PF00018">
    <property type="entry name" value="SH3_1"/>
    <property type="match status" value="1"/>
</dbReference>
<comment type="subcellular location">
    <subcellularLocation>
        <location evidence="1">Cytoplasm</location>
        <location evidence="1">Cell cortex</location>
    </subcellularLocation>
</comment>
<dbReference type="SMART" id="SM00326">
    <property type="entry name" value="SH3"/>
    <property type="match status" value="1"/>
</dbReference>
<accession>A0A673AKL5</accession>
<dbReference type="Gene3D" id="1.20.1270.60">
    <property type="entry name" value="Arfaptin homology (AH) domain/BAR domain"/>
    <property type="match status" value="1"/>
</dbReference>
<evidence type="ECO:0000313" key="12">
    <source>
        <dbReference type="Proteomes" id="UP000472271"/>
    </source>
</evidence>
<dbReference type="InterPro" id="IPR027267">
    <property type="entry name" value="AH/BAR_dom_sf"/>
</dbReference>
<dbReference type="SUPFAM" id="SSF103657">
    <property type="entry name" value="BAR/IMD domain-like"/>
    <property type="match status" value="1"/>
</dbReference>
<feature type="coiled-coil region" evidence="6">
    <location>
        <begin position="298"/>
        <end position="365"/>
    </location>
</feature>
<keyword evidence="3 5" id="KW-0175">Coiled coil</keyword>
<dbReference type="InParanoid" id="A0A673AKL5"/>
<reference evidence="11" key="1">
    <citation type="submission" date="2025-08" db="UniProtKB">
        <authorList>
            <consortium name="Ensembl"/>
        </authorList>
    </citation>
    <scope>IDENTIFICATION</scope>
</reference>
<evidence type="ECO:0000256" key="3">
    <source>
        <dbReference type="ARBA" id="ARBA00023054"/>
    </source>
</evidence>
<feature type="domain" description="SH3" evidence="8">
    <location>
        <begin position="429"/>
        <end position="490"/>
    </location>
</feature>
<protein>
    <submittedName>
        <fullName evidence="11">Formin binding protein 1</fullName>
    </submittedName>
</protein>
<evidence type="ECO:0000256" key="7">
    <source>
        <dbReference type="SAM" id="MobiDB-lite"/>
    </source>
</evidence>
<evidence type="ECO:0000313" key="11">
    <source>
        <dbReference type="Ensembl" id="ENSSORP00005029203.1"/>
    </source>
</evidence>
<evidence type="ECO:0000256" key="5">
    <source>
        <dbReference type="PROSITE-ProRule" id="PRU01077"/>
    </source>
</evidence>
<dbReference type="PROSITE" id="PS51741">
    <property type="entry name" value="F_BAR"/>
    <property type="match status" value="1"/>
</dbReference>
<feature type="compositionally biased region" description="Basic and acidic residues" evidence="7">
    <location>
        <begin position="105"/>
        <end position="133"/>
    </location>
</feature>
<dbReference type="InterPro" id="IPR031160">
    <property type="entry name" value="F_BAR_dom"/>
</dbReference>
<dbReference type="GO" id="GO:0006897">
    <property type="term" value="P:endocytosis"/>
    <property type="evidence" value="ECO:0007669"/>
    <property type="project" value="UniProtKB-KW"/>
</dbReference>
<dbReference type="InterPro" id="IPR001452">
    <property type="entry name" value="SH3_domain"/>
</dbReference>
<dbReference type="GO" id="GO:0005938">
    <property type="term" value="C:cell cortex"/>
    <property type="evidence" value="ECO:0007669"/>
    <property type="project" value="UniProtKB-SubCell"/>
</dbReference>
<feature type="domain" description="F-BAR" evidence="9">
    <location>
        <begin position="1"/>
        <end position="224"/>
    </location>
</feature>
<dbReference type="GO" id="GO:0005886">
    <property type="term" value="C:plasma membrane"/>
    <property type="evidence" value="ECO:0007669"/>
    <property type="project" value="UniProtKB-SubCell"/>
</dbReference>
<evidence type="ECO:0000259" key="8">
    <source>
        <dbReference type="PROSITE" id="PS50002"/>
    </source>
</evidence>
<dbReference type="GO" id="GO:0007165">
    <property type="term" value="P:signal transduction"/>
    <property type="evidence" value="ECO:0007669"/>
    <property type="project" value="InterPro"/>
</dbReference>
<organism evidence="11 12">
    <name type="scientific">Sphaeramia orbicularis</name>
    <name type="common">orbiculate cardinalfish</name>
    <dbReference type="NCBI Taxonomy" id="375764"/>
    <lineage>
        <taxon>Eukaryota</taxon>
        <taxon>Metazoa</taxon>
        <taxon>Chordata</taxon>
        <taxon>Craniata</taxon>
        <taxon>Vertebrata</taxon>
        <taxon>Euteleostomi</taxon>
        <taxon>Actinopterygii</taxon>
        <taxon>Neopterygii</taxon>
        <taxon>Teleostei</taxon>
        <taxon>Neoteleostei</taxon>
        <taxon>Acanthomorphata</taxon>
        <taxon>Gobiaria</taxon>
        <taxon>Kurtiformes</taxon>
        <taxon>Apogonoidei</taxon>
        <taxon>Apogonidae</taxon>
        <taxon>Apogoninae</taxon>
        <taxon>Sphaeramia</taxon>
    </lineage>
</organism>
<dbReference type="InterPro" id="IPR011072">
    <property type="entry name" value="HR1_rho-bd"/>
</dbReference>
<evidence type="ECO:0000256" key="4">
    <source>
        <dbReference type="PROSITE-ProRule" id="PRU00192"/>
    </source>
</evidence>
<dbReference type="PANTHER" id="PTHR15735:SF22">
    <property type="entry name" value="FORMIN-BINDING PROTEIN 1 ISOFORM X1"/>
    <property type="match status" value="1"/>
</dbReference>
<feature type="region of interest" description="Disordered" evidence="7">
    <location>
        <begin position="105"/>
        <end position="149"/>
    </location>
</feature>
<dbReference type="Gene3D" id="6.10.140.470">
    <property type="match status" value="1"/>
</dbReference>
<dbReference type="GO" id="GO:0008289">
    <property type="term" value="F:lipid binding"/>
    <property type="evidence" value="ECO:0007669"/>
    <property type="project" value="UniProtKB-KW"/>
</dbReference>
<gene>
    <name evidence="11" type="primary">LOC115416108</name>
</gene>
<evidence type="ECO:0000259" key="9">
    <source>
        <dbReference type="PROSITE" id="PS51741"/>
    </source>
</evidence>
<dbReference type="SUPFAM" id="SSF50044">
    <property type="entry name" value="SH3-domain"/>
    <property type="match status" value="1"/>
</dbReference>
<dbReference type="GO" id="GO:0005856">
    <property type="term" value="C:cytoskeleton"/>
    <property type="evidence" value="ECO:0007669"/>
    <property type="project" value="UniProtKB-SubCell"/>
</dbReference>
<dbReference type="PROSITE" id="PS51860">
    <property type="entry name" value="REM_1"/>
    <property type="match status" value="1"/>
</dbReference>